<evidence type="ECO:0000313" key="1">
    <source>
        <dbReference type="EMBL" id="QEY26044.1"/>
    </source>
</evidence>
<gene>
    <name evidence="1" type="ORF">D0T92_05550</name>
</gene>
<dbReference type="KEGG" id="nzl:D0T92_05550"/>
<dbReference type="RefSeq" id="WP_151050970.1">
    <property type="nucleotide sequence ID" value="NZ_CP031700.1"/>
</dbReference>
<dbReference type="Proteomes" id="UP000325713">
    <property type="component" value="Chromosome"/>
</dbReference>
<sequence>MASDLRELLLRLYLINNAQVEHKVFIYTYLGVSDIAANPFQFVSADLLEHVKKSVILQNLPSGEMIQAFISPVGDFGRKSDWAVENIMLYGNKNGILISIDLNKESISQSDKYKQFTGLTTSMLRQFINGGLV</sequence>
<dbReference type="AlphaFoldDB" id="A0A5J6PUX7"/>
<accession>A0A5J6PUX7</accession>
<dbReference type="EMBL" id="CP031700">
    <property type="protein sequence ID" value="QEY26044.1"/>
    <property type="molecule type" value="Genomic_DNA"/>
</dbReference>
<dbReference type="OrthoDB" id="8601959at2"/>
<name>A0A5J6PUX7_9NEIS</name>
<reference evidence="1 2" key="1">
    <citation type="submission" date="2018-08" db="EMBL/GenBank/DDBJ databases">
        <title>Neisseria zalophi ATCC BAA-2455 complete genome.</title>
        <authorList>
            <person name="Veseli I.A."/>
            <person name="Buttler R."/>
            <person name="Mascarenhas dos Santos A.C."/>
            <person name="Pombert J.-F."/>
        </authorList>
    </citation>
    <scope>NUCLEOTIDE SEQUENCE [LARGE SCALE GENOMIC DNA]</scope>
    <source>
        <strain evidence="1 2">ATCC BAA-2455</strain>
    </source>
</reference>
<protein>
    <submittedName>
        <fullName evidence="1">Uncharacterized protein</fullName>
    </submittedName>
</protein>
<evidence type="ECO:0000313" key="2">
    <source>
        <dbReference type="Proteomes" id="UP000325713"/>
    </source>
</evidence>
<organism evidence="1 2">
    <name type="scientific">Neisseria zalophi</name>
    <dbReference type="NCBI Taxonomy" id="640030"/>
    <lineage>
        <taxon>Bacteria</taxon>
        <taxon>Pseudomonadati</taxon>
        <taxon>Pseudomonadota</taxon>
        <taxon>Betaproteobacteria</taxon>
        <taxon>Neisseriales</taxon>
        <taxon>Neisseriaceae</taxon>
        <taxon>Neisseria</taxon>
    </lineage>
</organism>
<keyword evidence="2" id="KW-1185">Reference proteome</keyword>
<proteinExistence type="predicted"/>